<accession>X1C4J2</accession>
<evidence type="ECO:0000313" key="1">
    <source>
        <dbReference type="EMBL" id="GAG91323.1"/>
    </source>
</evidence>
<gene>
    <name evidence="1" type="ORF">S01H4_50363</name>
</gene>
<name>X1C4J2_9ZZZZ</name>
<comment type="caution">
    <text evidence="1">The sequence shown here is derived from an EMBL/GenBank/DDBJ whole genome shotgun (WGS) entry which is preliminary data.</text>
</comment>
<protein>
    <submittedName>
        <fullName evidence="1">Uncharacterized protein</fullName>
    </submittedName>
</protein>
<reference evidence="1" key="1">
    <citation type="journal article" date="2014" name="Front. Microbiol.">
        <title>High frequency of phylogenetically diverse reductive dehalogenase-homologous genes in deep subseafloor sedimentary metagenomes.</title>
        <authorList>
            <person name="Kawai M."/>
            <person name="Futagami T."/>
            <person name="Toyoda A."/>
            <person name="Takaki Y."/>
            <person name="Nishi S."/>
            <person name="Hori S."/>
            <person name="Arai W."/>
            <person name="Tsubouchi T."/>
            <person name="Morono Y."/>
            <person name="Uchiyama I."/>
            <person name="Ito T."/>
            <person name="Fujiyama A."/>
            <person name="Inagaki F."/>
            <person name="Takami H."/>
        </authorList>
    </citation>
    <scope>NUCLEOTIDE SEQUENCE</scope>
    <source>
        <strain evidence="1">Expedition CK06-06</strain>
    </source>
</reference>
<dbReference type="EMBL" id="BART01028590">
    <property type="protein sequence ID" value="GAG91323.1"/>
    <property type="molecule type" value="Genomic_DNA"/>
</dbReference>
<proteinExistence type="predicted"/>
<organism evidence="1">
    <name type="scientific">marine sediment metagenome</name>
    <dbReference type="NCBI Taxonomy" id="412755"/>
    <lineage>
        <taxon>unclassified sequences</taxon>
        <taxon>metagenomes</taxon>
        <taxon>ecological metagenomes</taxon>
    </lineage>
</organism>
<dbReference type="AlphaFoldDB" id="X1C4J2"/>
<sequence>QPFFYIAPELKRLELEADCCAIKLLRDRQEADGIEAARSTMVTFGKDPTGAYYPTGYERAANISVCAEPDE</sequence>
<feature type="non-terminal residue" evidence="1">
    <location>
        <position position="1"/>
    </location>
</feature>